<proteinExistence type="predicted"/>
<protein>
    <submittedName>
        <fullName evidence="1">Uncharacterized protein</fullName>
    </submittedName>
</protein>
<dbReference type="EMBL" id="MN739052">
    <property type="protein sequence ID" value="QHS86260.1"/>
    <property type="molecule type" value="Genomic_DNA"/>
</dbReference>
<organism evidence="1">
    <name type="scientific">viral metagenome</name>
    <dbReference type="NCBI Taxonomy" id="1070528"/>
    <lineage>
        <taxon>unclassified sequences</taxon>
        <taxon>metagenomes</taxon>
        <taxon>organismal metagenomes</taxon>
    </lineage>
</organism>
<dbReference type="AlphaFoldDB" id="A0A6C0B2J1"/>
<accession>A0A6C0B2J1</accession>
<sequence length="105" mass="12246">MSNQLLYLHLKIPIELSHDGQINILNEYKEIEFSECTILPDIKEPVDMMEALLSYMENKYSVDEPIIDETAIIVLKSEIKNATRPITSSFRKRQYKLRQTAKNMA</sequence>
<name>A0A6C0B2J1_9ZZZZ</name>
<evidence type="ECO:0000313" key="1">
    <source>
        <dbReference type="EMBL" id="QHS86260.1"/>
    </source>
</evidence>
<reference evidence="1" key="1">
    <citation type="journal article" date="2020" name="Nature">
        <title>Giant virus diversity and host interactions through global metagenomics.</title>
        <authorList>
            <person name="Schulz F."/>
            <person name="Roux S."/>
            <person name="Paez-Espino D."/>
            <person name="Jungbluth S."/>
            <person name="Walsh D.A."/>
            <person name="Denef V.J."/>
            <person name="McMahon K.D."/>
            <person name="Konstantinidis K.T."/>
            <person name="Eloe-Fadrosh E.A."/>
            <person name="Kyrpides N.C."/>
            <person name="Woyke T."/>
        </authorList>
    </citation>
    <scope>NUCLEOTIDE SEQUENCE</scope>
    <source>
        <strain evidence="1">GVMAG-M-3300009187-29</strain>
    </source>
</reference>